<name>A0AAW0MEM0_9GOBI</name>
<keyword evidence="3" id="KW-1185">Reference proteome</keyword>
<dbReference type="Proteomes" id="UP001460270">
    <property type="component" value="Unassembled WGS sequence"/>
</dbReference>
<accession>A0AAW0MEM0</accession>
<dbReference type="AlphaFoldDB" id="A0AAW0MEM0"/>
<feature type="region of interest" description="Disordered" evidence="1">
    <location>
        <begin position="101"/>
        <end position="126"/>
    </location>
</feature>
<feature type="region of interest" description="Disordered" evidence="1">
    <location>
        <begin position="155"/>
        <end position="242"/>
    </location>
</feature>
<reference evidence="3" key="1">
    <citation type="submission" date="2024-04" db="EMBL/GenBank/DDBJ databases">
        <title>Salinicola lusitanus LLJ914,a marine bacterium isolated from the Okinawa Trough.</title>
        <authorList>
            <person name="Li J."/>
        </authorList>
    </citation>
    <scope>NUCLEOTIDE SEQUENCE [LARGE SCALE GENOMIC DNA]</scope>
</reference>
<gene>
    <name evidence="2" type="ORF">WMY93_031481</name>
</gene>
<organism evidence="2 3">
    <name type="scientific">Mugilogobius chulae</name>
    <name type="common">yellowstripe goby</name>
    <dbReference type="NCBI Taxonomy" id="88201"/>
    <lineage>
        <taxon>Eukaryota</taxon>
        <taxon>Metazoa</taxon>
        <taxon>Chordata</taxon>
        <taxon>Craniata</taxon>
        <taxon>Vertebrata</taxon>
        <taxon>Euteleostomi</taxon>
        <taxon>Actinopterygii</taxon>
        <taxon>Neopterygii</taxon>
        <taxon>Teleostei</taxon>
        <taxon>Neoteleostei</taxon>
        <taxon>Acanthomorphata</taxon>
        <taxon>Gobiaria</taxon>
        <taxon>Gobiiformes</taxon>
        <taxon>Gobioidei</taxon>
        <taxon>Gobiidae</taxon>
        <taxon>Gobionellinae</taxon>
        <taxon>Mugilogobius</taxon>
    </lineage>
</organism>
<evidence type="ECO:0000256" key="1">
    <source>
        <dbReference type="SAM" id="MobiDB-lite"/>
    </source>
</evidence>
<feature type="compositionally biased region" description="Polar residues" evidence="1">
    <location>
        <begin position="117"/>
        <end position="126"/>
    </location>
</feature>
<proteinExistence type="predicted"/>
<protein>
    <submittedName>
        <fullName evidence="2">Uncharacterized protein</fullName>
    </submittedName>
</protein>
<feature type="compositionally biased region" description="Basic and acidic residues" evidence="1">
    <location>
        <begin position="162"/>
        <end position="231"/>
    </location>
</feature>
<dbReference type="EMBL" id="JBBPFD010000668">
    <property type="protein sequence ID" value="KAK7877875.1"/>
    <property type="molecule type" value="Genomic_DNA"/>
</dbReference>
<comment type="caution">
    <text evidence="2">The sequence shown here is derived from an EMBL/GenBank/DDBJ whole genome shotgun (WGS) entry which is preliminary data.</text>
</comment>
<feature type="compositionally biased region" description="Low complexity" evidence="1">
    <location>
        <begin position="106"/>
        <end position="116"/>
    </location>
</feature>
<evidence type="ECO:0000313" key="2">
    <source>
        <dbReference type="EMBL" id="KAK7877875.1"/>
    </source>
</evidence>
<feature type="compositionally biased region" description="Basic residues" evidence="1">
    <location>
        <begin position="232"/>
        <end position="242"/>
    </location>
</feature>
<sequence length="242" mass="27701">MKGPLSFDSSQLNDTSDLNLSCSWASNNIQSVVLSYHRKCVRPLSPTFSHCCRGGTSTRTSVVFTSGKFVLGQSALLFVKPSRALEAAVVGLPQLRSAHPFSLPLSSSEENSSSSEQRNGQDTVQPEPSRHLYAVLRFSKHAAFVWSAFRTDTGPPWNNDYEQNRRRGNEGVMMRRERRREREREKVWGLDHSSEKEEEQSVKRGRESGKEKKETVEREEKKNMLEKTKETKLKRKRERKKG</sequence>
<evidence type="ECO:0000313" key="3">
    <source>
        <dbReference type="Proteomes" id="UP001460270"/>
    </source>
</evidence>